<keyword evidence="1" id="KW-0472">Membrane</keyword>
<dbReference type="EMBL" id="VSRR010086040">
    <property type="protein sequence ID" value="MPC90930.1"/>
    <property type="molecule type" value="Genomic_DNA"/>
</dbReference>
<reference evidence="2 3" key="1">
    <citation type="submission" date="2019-05" db="EMBL/GenBank/DDBJ databases">
        <title>Another draft genome of Portunus trituberculatus and its Hox gene families provides insights of decapod evolution.</title>
        <authorList>
            <person name="Jeong J.-H."/>
            <person name="Song I."/>
            <person name="Kim S."/>
            <person name="Choi T."/>
            <person name="Kim D."/>
            <person name="Ryu S."/>
            <person name="Kim W."/>
        </authorList>
    </citation>
    <scope>NUCLEOTIDE SEQUENCE [LARGE SCALE GENOMIC DNA]</scope>
    <source>
        <tissue evidence="2">Muscle</tissue>
    </source>
</reference>
<sequence length="73" mass="8171">MVVRRPGLMEQTWTSFTSELLPEAWLGTAAFVVLAPPFLVLCSCYSPWETERVTFKDAYILTIGAFAVQGRNS</sequence>
<accession>A0A5B7J2D5</accession>
<dbReference type="Proteomes" id="UP000324222">
    <property type="component" value="Unassembled WGS sequence"/>
</dbReference>
<proteinExistence type="predicted"/>
<comment type="caution">
    <text evidence="2">The sequence shown here is derived from an EMBL/GenBank/DDBJ whole genome shotgun (WGS) entry which is preliminary data.</text>
</comment>
<evidence type="ECO:0000313" key="2">
    <source>
        <dbReference type="EMBL" id="MPC90930.1"/>
    </source>
</evidence>
<organism evidence="2 3">
    <name type="scientific">Portunus trituberculatus</name>
    <name type="common">Swimming crab</name>
    <name type="synonym">Neptunus trituberculatus</name>
    <dbReference type="NCBI Taxonomy" id="210409"/>
    <lineage>
        <taxon>Eukaryota</taxon>
        <taxon>Metazoa</taxon>
        <taxon>Ecdysozoa</taxon>
        <taxon>Arthropoda</taxon>
        <taxon>Crustacea</taxon>
        <taxon>Multicrustacea</taxon>
        <taxon>Malacostraca</taxon>
        <taxon>Eumalacostraca</taxon>
        <taxon>Eucarida</taxon>
        <taxon>Decapoda</taxon>
        <taxon>Pleocyemata</taxon>
        <taxon>Brachyura</taxon>
        <taxon>Eubrachyura</taxon>
        <taxon>Portunoidea</taxon>
        <taxon>Portunidae</taxon>
        <taxon>Portuninae</taxon>
        <taxon>Portunus</taxon>
    </lineage>
</organism>
<protein>
    <submittedName>
        <fullName evidence="2">Uncharacterized protein</fullName>
    </submittedName>
</protein>
<evidence type="ECO:0000313" key="3">
    <source>
        <dbReference type="Proteomes" id="UP000324222"/>
    </source>
</evidence>
<dbReference type="AlphaFoldDB" id="A0A5B7J2D5"/>
<feature type="transmembrane region" description="Helical" evidence="1">
    <location>
        <begin position="24"/>
        <end position="46"/>
    </location>
</feature>
<gene>
    <name evidence="2" type="ORF">E2C01_085934</name>
</gene>
<keyword evidence="1" id="KW-0812">Transmembrane</keyword>
<name>A0A5B7J2D5_PORTR</name>
<keyword evidence="1" id="KW-1133">Transmembrane helix</keyword>
<keyword evidence="3" id="KW-1185">Reference proteome</keyword>
<evidence type="ECO:0000256" key="1">
    <source>
        <dbReference type="SAM" id="Phobius"/>
    </source>
</evidence>